<reference evidence="2 3" key="1">
    <citation type="journal article" date="2012" name="PLoS Pathog.">
        <title>Diverse lifestyles and strategies of plant pathogenesis encoded in the genomes of eighteen Dothideomycetes fungi.</title>
        <authorList>
            <person name="Ohm R.A."/>
            <person name="Feau N."/>
            <person name="Henrissat B."/>
            <person name="Schoch C.L."/>
            <person name="Horwitz B.A."/>
            <person name="Barry K.W."/>
            <person name="Condon B.J."/>
            <person name="Copeland A.C."/>
            <person name="Dhillon B."/>
            <person name="Glaser F."/>
            <person name="Hesse C.N."/>
            <person name="Kosti I."/>
            <person name="LaButti K."/>
            <person name="Lindquist E.A."/>
            <person name="Lucas S."/>
            <person name="Salamov A.A."/>
            <person name="Bradshaw R.E."/>
            <person name="Ciuffetti L."/>
            <person name="Hamelin R.C."/>
            <person name="Kema G.H.J."/>
            <person name="Lawrence C."/>
            <person name="Scott J.A."/>
            <person name="Spatafora J.W."/>
            <person name="Turgeon B.G."/>
            <person name="de Wit P.J.G.M."/>
            <person name="Zhong S."/>
            <person name="Goodwin S.B."/>
            <person name="Grigoriev I.V."/>
        </authorList>
    </citation>
    <scope>NUCLEOTIDE SEQUENCE [LARGE SCALE GENOMIC DNA]</scope>
    <source>
        <strain evidence="2 3">SO2202</strain>
    </source>
</reference>
<dbReference type="Proteomes" id="UP000016931">
    <property type="component" value="Unassembled WGS sequence"/>
</dbReference>
<evidence type="ECO:0000256" key="1">
    <source>
        <dbReference type="SAM" id="MobiDB-lite"/>
    </source>
</evidence>
<accession>N1QIL2</accession>
<dbReference type="EMBL" id="KB456260">
    <property type="protein sequence ID" value="EMF17025.1"/>
    <property type="molecule type" value="Genomic_DNA"/>
</dbReference>
<dbReference type="eggNOG" id="ENOG502STYS">
    <property type="taxonomic scope" value="Eukaryota"/>
</dbReference>
<dbReference type="GeneID" id="27905030"/>
<organism evidence="2 3">
    <name type="scientific">Sphaerulina musiva (strain SO2202)</name>
    <name type="common">Poplar stem canker fungus</name>
    <name type="synonym">Septoria musiva</name>
    <dbReference type="NCBI Taxonomy" id="692275"/>
    <lineage>
        <taxon>Eukaryota</taxon>
        <taxon>Fungi</taxon>
        <taxon>Dikarya</taxon>
        <taxon>Ascomycota</taxon>
        <taxon>Pezizomycotina</taxon>
        <taxon>Dothideomycetes</taxon>
        <taxon>Dothideomycetidae</taxon>
        <taxon>Mycosphaerellales</taxon>
        <taxon>Mycosphaerellaceae</taxon>
        <taxon>Sphaerulina</taxon>
    </lineage>
</organism>
<feature type="compositionally biased region" description="Polar residues" evidence="1">
    <location>
        <begin position="94"/>
        <end position="107"/>
    </location>
</feature>
<keyword evidence="3" id="KW-1185">Reference proteome</keyword>
<evidence type="ECO:0000313" key="2">
    <source>
        <dbReference type="EMBL" id="EMF17025.1"/>
    </source>
</evidence>
<dbReference type="HOGENOM" id="CLU_058869_0_0_1"/>
<feature type="compositionally biased region" description="Low complexity" evidence="1">
    <location>
        <begin position="21"/>
        <end position="45"/>
    </location>
</feature>
<feature type="region of interest" description="Disordered" evidence="1">
    <location>
        <begin position="1"/>
        <end position="107"/>
    </location>
</feature>
<dbReference type="OrthoDB" id="5385910at2759"/>
<dbReference type="OMA" id="SHPPGYQ"/>
<gene>
    <name evidence="2" type="ORF">SEPMUDRAFT_160380</name>
</gene>
<feature type="region of interest" description="Disordered" evidence="1">
    <location>
        <begin position="190"/>
        <end position="216"/>
    </location>
</feature>
<sequence>MPPIQPIPVHIDAPITPQQQRTNNPPARPGAAAVPAPTGTPYTPNQYPPQPTRTTAAVYDDSPPPPQPGAVPIPPSQQHGAPVTAIPPPPKAGQTATLHEQGQAVTTQPPQMDVNLAAQGYAPTHSTSTTNNTPMKLGLGPTTLNYGLVSPGGGGIAAPSHPAGYQQNSMAQEMSSAARASLDATERRESLTGGFGMGSSATGSLPSVGSGGTKGMWDAVKGWTSTVGQTLAETEKKVWDSVNKS</sequence>
<evidence type="ECO:0000313" key="3">
    <source>
        <dbReference type="Proteomes" id="UP000016931"/>
    </source>
</evidence>
<dbReference type="AlphaFoldDB" id="N1QIL2"/>
<name>N1QIL2_SPHMS</name>
<dbReference type="RefSeq" id="XP_016765146.1">
    <property type="nucleotide sequence ID" value="XM_016907893.1"/>
</dbReference>
<protein>
    <submittedName>
        <fullName evidence="2">Uncharacterized protein</fullName>
    </submittedName>
</protein>
<proteinExistence type="predicted"/>
<feature type="compositionally biased region" description="Pro residues" evidence="1">
    <location>
        <begin position="62"/>
        <end position="75"/>
    </location>
</feature>
<dbReference type="STRING" id="692275.N1QIL2"/>